<proteinExistence type="predicted"/>
<evidence type="ECO:0000313" key="3">
    <source>
        <dbReference type="Proteomes" id="UP001597375"/>
    </source>
</evidence>
<name>A0ABW5DAA7_9BACT</name>
<dbReference type="Gene3D" id="3.40.50.11660">
    <property type="entry name" value="Glycosyl transferase family 10, C-terminal domain"/>
    <property type="match status" value="1"/>
</dbReference>
<dbReference type="InterPro" id="IPR038577">
    <property type="entry name" value="GT10-like_C_sf"/>
</dbReference>
<keyword evidence="3" id="KW-1185">Reference proteome</keyword>
<dbReference type="InterPro" id="IPR055270">
    <property type="entry name" value="Glyco_tran_10_C"/>
</dbReference>
<dbReference type="SUPFAM" id="SSF53756">
    <property type="entry name" value="UDP-Glycosyltransferase/glycogen phosphorylase"/>
    <property type="match status" value="1"/>
</dbReference>
<evidence type="ECO:0000259" key="1">
    <source>
        <dbReference type="Pfam" id="PF00852"/>
    </source>
</evidence>
<protein>
    <submittedName>
        <fullName evidence="2">Glycosyltransferase family 10 domain-containing protein</fullName>
    </submittedName>
</protein>
<organism evidence="2 3">
    <name type="scientific">Luteolibacter algae</name>
    <dbReference type="NCBI Taxonomy" id="454151"/>
    <lineage>
        <taxon>Bacteria</taxon>
        <taxon>Pseudomonadati</taxon>
        <taxon>Verrucomicrobiota</taxon>
        <taxon>Verrucomicrobiia</taxon>
        <taxon>Verrucomicrobiales</taxon>
        <taxon>Verrucomicrobiaceae</taxon>
        <taxon>Luteolibacter</taxon>
    </lineage>
</organism>
<dbReference type="EMBL" id="JBHUIT010000031">
    <property type="protein sequence ID" value="MFD2257525.1"/>
    <property type="molecule type" value="Genomic_DNA"/>
</dbReference>
<evidence type="ECO:0000313" key="2">
    <source>
        <dbReference type="EMBL" id="MFD2257525.1"/>
    </source>
</evidence>
<accession>A0ABW5DAA7</accession>
<dbReference type="RefSeq" id="WP_386820834.1">
    <property type="nucleotide sequence ID" value="NZ_JBHUIT010000031.1"/>
</dbReference>
<dbReference type="Proteomes" id="UP001597375">
    <property type="component" value="Unassembled WGS sequence"/>
</dbReference>
<feature type="domain" description="Fucosyltransferase C-terminal" evidence="1">
    <location>
        <begin position="170"/>
        <end position="258"/>
    </location>
</feature>
<reference evidence="3" key="1">
    <citation type="journal article" date="2019" name="Int. J. Syst. Evol. Microbiol.">
        <title>The Global Catalogue of Microorganisms (GCM) 10K type strain sequencing project: providing services to taxonomists for standard genome sequencing and annotation.</title>
        <authorList>
            <consortium name="The Broad Institute Genomics Platform"/>
            <consortium name="The Broad Institute Genome Sequencing Center for Infectious Disease"/>
            <person name="Wu L."/>
            <person name="Ma J."/>
        </authorList>
    </citation>
    <scope>NUCLEOTIDE SEQUENCE [LARGE SCALE GENOMIC DNA]</scope>
    <source>
        <strain evidence="3">CGMCC 4.7106</strain>
    </source>
</reference>
<sequence>MFESDNQTRIRVKFLTRNQPSNGNYDNWLRRFPTRKPSWGRCDFIFEQECSEYDWLVVYDDFPRRPGSSKLLWEEPLGCSPSQTMLLTAEPSSIKIYGQGFLHQFGYILTSQEPWAIRHPGAIYRQIGHIWYYGMQSERGTWDSLDSTSPWEKGEDISTVCSSKQMRHTLHQNRYDFTQQLKADLPELEIFGHGVRPIEDKADALDNFRYHLSIENHISRHHWTEKLSDPFLAYCLPFYCGCPNAADYFPEESFVPVDITRYGETLETIRRTIRDNEYNRRLPAIREARRLILEEYGTFPQLSSLIEERHDANARLKPGTVIQSRRLWRKKHPLGAASQLLEKSAVQLCNRLAHRGFRNDS</sequence>
<gene>
    <name evidence="2" type="ORF">ACFSSA_12655</name>
</gene>
<comment type="caution">
    <text evidence="2">The sequence shown here is derived from an EMBL/GenBank/DDBJ whole genome shotgun (WGS) entry which is preliminary data.</text>
</comment>
<dbReference type="Pfam" id="PF00852">
    <property type="entry name" value="Glyco_transf_10"/>
    <property type="match status" value="1"/>
</dbReference>